<dbReference type="InterPro" id="IPR007110">
    <property type="entry name" value="Ig-like_dom"/>
</dbReference>
<keyword evidence="3" id="KW-1015">Disulfide bond</keyword>
<dbReference type="SMART" id="SM00409">
    <property type="entry name" value="IG"/>
    <property type="match status" value="1"/>
</dbReference>
<dbReference type="GeneID" id="102810071"/>
<dbReference type="SMART" id="SM00408">
    <property type="entry name" value="IGc2"/>
    <property type="match status" value="1"/>
</dbReference>
<dbReference type="InterPro" id="IPR003599">
    <property type="entry name" value="Ig_sub"/>
</dbReference>
<protein>
    <submittedName>
        <fullName evidence="7">Protein turtle homolog B-like</fullName>
    </submittedName>
</protein>
<evidence type="ECO:0000259" key="5">
    <source>
        <dbReference type="PROSITE" id="PS50835"/>
    </source>
</evidence>
<dbReference type="RefSeq" id="XP_006821794.1">
    <property type="nucleotide sequence ID" value="XM_006821731.1"/>
</dbReference>
<evidence type="ECO:0000256" key="2">
    <source>
        <dbReference type="ARBA" id="ARBA00022737"/>
    </source>
</evidence>
<dbReference type="PROSITE" id="PS50835">
    <property type="entry name" value="IG_LIKE"/>
    <property type="match status" value="1"/>
</dbReference>
<evidence type="ECO:0000256" key="4">
    <source>
        <dbReference type="ARBA" id="ARBA00023319"/>
    </source>
</evidence>
<keyword evidence="2" id="KW-0677">Repeat</keyword>
<dbReference type="PANTHER" id="PTHR12231:SF253">
    <property type="entry name" value="DPR-INTERACTING PROTEIN ETA, ISOFORM B-RELATED"/>
    <property type="match status" value="1"/>
</dbReference>
<feature type="domain" description="Ig-like" evidence="5">
    <location>
        <begin position="2"/>
        <end position="85"/>
    </location>
</feature>
<evidence type="ECO:0000256" key="1">
    <source>
        <dbReference type="ARBA" id="ARBA00022729"/>
    </source>
</evidence>
<keyword evidence="6" id="KW-1185">Reference proteome</keyword>
<dbReference type="InterPro" id="IPR036179">
    <property type="entry name" value="Ig-like_dom_sf"/>
</dbReference>
<reference evidence="7" key="1">
    <citation type="submission" date="2025-08" db="UniProtKB">
        <authorList>
            <consortium name="RefSeq"/>
        </authorList>
    </citation>
    <scope>IDENTIFICATION</scope>
    <source>
        <tissue evidence="7">Testes</tissue>
    </source>
</reference>
<keyword evidence="1" id="KW-0732">Signal</keyword>
<evidence type="ECO:0000313" key="6">
    <source>
        <dbReference type="Proteomes" id="UP000694865"/>
    </source>
</evidence>
<dbReference type="InterPro" id="IPR051170">
    <property type="entry name" value="Neural/epithelial_adhesion"/>
</dbReference>
<dbReference type="Proteomes" id="UP000694865">
    <property type="component" value="Unplaced"/>
</dbReference>
<accession>A0ABM0MP53</accession>
<keyword evidence="4" id="KW-0393">Immunoglobulin domain</keyword>
<dbReference type="InterPro" id="IPR003598">
    <property type="entry name" value="Ig_sub2"/>
</dbReference>
<dbReference type="PANTHER" id="PTHR12231">
    <property type="entry name" value="CTX-RELATED TYPE I TRANSMEMBRANE PROTEIN"/>
    <property type="match status" value="1"/>
</dbReference>
<name>A0ABM0MP53_SACKO</name>
<dbReference type="Pfam" id="PF13927">
    <property type="entry name" value="Ig_3"/>
    <property type="match status" value="1"/>
</dbReference>
<feature type="non-terminal residue" evidence="7">
    <location>
        <position position="1"/>
    </location>
</feature>
<gene>
    <name evidence="7" type="primary">LOC102810071</name>
</gene>
<dbReference type="SUPFAM" id="SSF48726">
    <property type="entry name" value="Immunoglobulin"/>
    <property type="match status" value="1"/>
</dbReference>
<dbReference type="Gene3D" id="2.60.40.10">
    <property type="entry name" value="Immunoglobulins"/>
    <property type="match status" value="1"/>
</dbReference>
<proteinExistence type="predicted"/>
<sequence>PPEIDFITYDFFAHENTTYELKCTAIGSPKPSIVWSRPGDMLPSGEYLSHGSILELVNMSSSHRGVYQCAASNTEGSVQATVEITMDYKPDVVVDHEVVTVSCLHDSALLVCFYQASPNVTEIVWTNATDGSTVKFEKRVNPLCKTSSECNL</sequence>
<dbReference type="InterPro" id="IPR013783">
    <property type="entry name" value="Ig-like_fold"/>
</dbReference>
<evidence type="ECO:0000313" key="7">
    <source>
        <dbReference type="RefSeq" id="XP_006821794.1"/>
    </source>
</evidence>
<evidence type="ECO:0000256" key="3">
    <source>
        <dbReference type="ARBA" id="ARBA00023157"/>
    </source>
</evidence>
<organism evidence="6 7">
    <name type="scientific">Saccoglossus kowalevskii</name>
    <name type="common">Acorn worm</name>
    <dbReference type="NCBI Taxonomy" id="10224"/>
    <lineage>
        <taxon>Eukaryota</taxon>
        <taxon>Metazoa</taxon>
        <taxon>Hemichordata</taxon>
        <taxon>Enteropneusta</taxon>
        <taxon>Harrimaniidae</taxon>
        <taxon>Saccoglossus</taxon>
    </lineage>
</organism>